<comment type="caution">
    <text evidence="1">The sequence shown here is derived from an EMBL/GenBank/DDBJ whole genome shotgun (WGS) entry which is preliminary data.</text>
</comment>
<proteinExistence type="predicted"/>
<protein>
    <submittedName>
        <fullName evidence="1">Uncharacterized protein</fullName>
    </submittedName>
</protein>
<dbReference type="Proteomes" id="UP000244722">
    <property type="component" value="Unassembled WGS sequence"/>
</dbReference>
<accession>A0A2T6ZTT6</accession>
<name>A0A2T6ZTT6_TUBBO</name>
<organism evidence="1 2">
    <name type="scientific">Tuber borchii</name>
    <name type="common">White truffle</name>
    <dbReference type="NCBI Taxonomy" id="42251"/>
    <lineage>
        <taxon>Eukaryota</taxon>
        <taxon>Fungi</taxon>
        <taxon>Dikarya</taxon>
        <taxon>Ascomycota</taxon>
        <taxon>Pezizomycotina</taxon>
        <taxon>Pezizomycetes</taxon>
        <taxon>Pezizales</taxon>
        <taxon>Tuberaceae</taxon>
        <taxon>Tuber</taxon>
    </lineage>
</organism>
<evidence type="ECO:0000313" key="2">
    <source>
        <dbReference type="Proteomes" id="UP000244722"/>
    </source>
</evidence>
<keyword evidence="2" id="KW-1185">Reference proteome</keyword>
<sequence>MRSRSPFTTAFYAIPSVHRQKDVSIRAFSMALQSPLKGDHYTSQIPGALGMRSRSPFTTAFYAIPSAHRQKDIPIRAFSMALQSLLKGESLCRVFLDIWKALTLKPDSWGVRHAIAKPFDDGVLCHPVCPPPKGRPHTSISHGATEFSEGGVLMPGFLSADFIARFRGR</sequence>
<dbReference type="AlphaFoldDB" id="A0A2T6ZTT6"/>
<evidence type="ECO:0000313" key="1">
    <source>
        <dbReference type="EMBL" id="PUU78824.1"/>
    </source>
</evidence>
<dbReference type="EMBL" id="NESQ01000105">
    <property type="protein sequence ID" value="PUU78824.1"/>
    <property type="molecule type" value="Genomic_DNA"/>
</dbReference>
<gene>
    <name evidence="1" type="ORF">B9Z19DRAFT_1083047</name>
</gene>
<reference evidence="1 2" key="1">
    <citation type="submission" date="2017-04" db="EMBL/GenBank/DDBJ databases">
        <title>Draft genome sequence of Tuber borchii Vittad., a whitish edible truffle.</title>
        <authorList>
            <consortium name="DOE Joint Genome Institute"/>
            <person name="Murat C."/>
            <person name="Kuo A."/>
            <person name="Barry K.W."/>
            <person name="Clum A."/>
            <person name="Dockter R.B."/>
            <person name="Fauchery L."/>
            <person name="Iotti M."/>
            <person name="Kohler A."/>
            <person name="Labutti K."/>
            <person name="Lindquist E.A."/>
            <person name="Lipzen A."/>
            <person name="Ohm R.A."/>
            <person name="Wang M."/>
            <person name="Grigoriev I.V."/>
            <person name="Zambonelli A."/>
            <person name="Martin F.M."/>
        </authorList>
    </citation>
    <scope>NUCLEOTIDE SEQUENCE [LARGE SCALE GENOMIC DNA]</scope>
    <source>
        <strain evidence="1 2">Tbo3840</strain>
    </source>
</reference>